<dbReference type="Proteomes" id="UP001164286">
    <property type="component" value="Unassembled WGS sequence"/>
</dbReference>
<feature type="region of interest" description="Disordered" evidence="1">
    <location>
        <begin position="234"/>
        <end position="259"/>
    </location>
</feature>
<keyword evidence="3" id="KW-1185">Reference proteome</keyword>
<comment type="caution">
    <text evidence="2">The sequence shown here is derived from an EMBL/GenBank/DDBJ whole genome shotgun (WGS) entry which is preliminary data.</text>
</comment>
<protein>
    <submittedName>
        <fullName evidence="2">Uncharacterized protein</fullName>
    </submittedName>
</protein>
<reference evidence="2" key="1">
    <citation type="journal article" date="2022" name="G3 (Bethesda)">
        <title>High quality genome of the basidiomycete yeast Dioszegia hungarica PDD-24b-2 isolated from cloud water.</title>
        <authorList>
            <person name="Jarrige D."/>
            <person name="Haridas S."/>
            <person name="Bleykasten-Grosshans C."/>
            <person name="Joly M."/>
            <person name="Nadalig T."/>
            <person name="Sancelme M."/>
            <person name="Vuilleumier S."/>
            <person name="Grigoriev I.V."/>
            <person name="Amato P."/>
            <person name="Bringel F."/>
        </authorList>
    </citation>
    <scope>NUCLEOTIDE SEQUENCE</scope>
    <source>
        <strain evidence="2">PDD-24b-2</strain>
    </source>
</reference>
<accession>A0AA38LWA7</accession>
<dbReference type="GeneID" id="77732432"/>
<evidence type="ECO:0000256" key="1">
    <source>
        <dbReference type="SAM" id="MobiDB-lite"/>
    </source>
</evidence>
<evidence type="ECO:0000313" key="2">
    <source>
        <dbReference type="EMBL" id="KAI9636376.1"/>
    </source>
</evidence>
<organism evidence="2 3">
    <name type="scientific">Dioszegia hungarica</name>
    <dbReference type="NCBI Taxonomy" id="4972"/>
    <lineage>
        <taxon>Eukaryota</taxon>
        <taxon>Fungi</taxon>
        <taxon>Dikarya</taxon>
        <taxon>Basidiomycota</taxon>
        <taxon>Agaricomycotina</taxon>
        <taxon>Tremellomycetes</taxon>
        <taxon>Tremellales</taxon>
        <taxon>Bulleribasidiaceae</taxon>
        <taxon>Dioszegia</taxon>
    </lineage>
</organism>
<proteinExistence type="predicted"/>
<dbReference type="EMBL" id="JAKWFO010000005">
    <property type="protein sequence ID" value="KAI9636376.1"/>
    <property type="molecule type" value="Genomic_DNA"/>
</dbReference>
<dbReference type="RefSeq" id="XP_052946153.1">
    <property type="nucleotide sequence ID" value="XM_053093227.1"/>
</dbReference>
<name>A0AA38LWA7_9TREE</name>
<dbReference type="AlphaFoldDB" id="A0AA38LWA7"/>
<evidence type="ECO:0000313" key="3">
    <source>
        <dbReference type="Proteomes" id="UP001164286"/>
    </source>
</evidence>
<sequence length="317" mass="34591">MDSTSIAGMIRNDLVEAIANLIPKVDAMVSEQATFLAADNRFSSLAPELAILQAYTTASRARSLTSDETAAWRKVSEWLTDAETVRTQYQLYSHMEAELEAKRGEAARDWLHSTSLTGYSGIVDTPLVDRFGLIVPSATWALAWQHLASSTEGTTIALPNLGRSYPQGITVALTLSEVDADAKMDDETEVIDDICERIGGKHQGLRGKLDGYLSEVGKAERRIIERVLPAGQHAEGRIGGTDHGGTQEESGQGSDRLSAARAANKWMRDVLDHPQIASIDLEGVTDGRSMNQRLLGLESIVKRMFEFEGVVKEFQGT</sequence>
<gene>
    <name evidence="2" type="ORF">MKK02DRAFT_45084</name>
</gene>